<keyword evidence="3" id="KW-1185">Reference proteome</keyword>
<reference evidence="2 3" key="1">
    <citation type="submission" date="2020-04" db="EMBL/GenBank/DDBJ databases">
        <authorList>
            <person name="Laetsch R D."/>
            <person name="Stevens L."/>
            <person name="Kumar S."/>
            <person name="Blaxter L. M."/>
        </authorList>
    </citation>
    <scope>NUCLEOTIDE SEQUENCE [LARGE SCALE GENOMIC DNA]</scope>
</reference>
<dbReference type="AlphaFoldDB" id="A0A8S1EFP2"/>
<comment type="caution">
    <text evidence="2">The sequence shown here is derived from an EMBL/GenBank/DDBJ whole genome shotgun (WGS) entry which is preliminary data.</text>
</comment>
<accession>A0A8S1EFP2</accession>
<proteinExistence type="predicted"/>
<evidence type="ECO:0000256" key="1">
    <source>
        <dbReference type="SAM" id="MobiDB-lite"/>
    </source>
</evidence>
<feature type="region of interest" description="Disordered" evidence="1">
    <location>
        <begin position="81"/>
        <end position="139"/>
    </location>
</feature>
<sequence>MTNFTVDDWMKEVGNIYGSFEVRENVNDLHSYLGPAMEMLKTIEPYCSSHLTVEIHKLLTYYDTMKKICVEMSDRMELPEVNLSQTNLASSDSDTNTNKKESPKCNKTSNIESGGVGTETKKKSSKSARKSASKEKKNS</sequence>
<evidence type="ECO:0000313" key="2">
    <source>
        <dbReference type="EMBL" id="CAB3396465.1"/>
    </source>
</evidence>
<feature type="compositionally biased region" description="Polar residues" evidence="1">
    <location>
        <begin position="82"/>
        <end position="96"/>
    </location>
</feature>
<dbReference type="OrthoDB" id="5820547at2759"/>
<organism evidence="2 3">
    <name type="scientific">Caenorhabditis bovis</name>
    <dbReference type="NCBI Taxonomy" id="2654633"/>
    <lineage>
        <taxon>Eukaryota</taxon>
        <taxon>Metazoa</taxon>
        <taxon>Ecdysozoa</taxon>
        <taxon>Nematoda</taxon>
        <taxon>Chromadorea</taxon>
        <taxon>Rhabditida</taxon>
        <taxon>Rhabditina</taxon>
        <taxon>Rhabditomorpha</taxon>
        <taxon>Rhabditoidea</taxon>
        <taxon>Rhabditidae</taxon>
        <taxon>Peloderinae</taxon>
        <taxon>Caenorhabditis</taxon>
    </lineage>
</organism>
<protein>
    <submittedName>
        <fullName evidence="2">Uncharacterized protein</fullName>
    </submittedName>
</protein>
<gene>
    <name evidence="2" type="ORF">CBOVIS_LOCUS14</name>
</gene>
<evidence type="ECO:0000313" key="3">
    <source>
        <dbReference type="Proteomes" id="UP000494206"/>
    </source>
</evidence>
<dbReference type="Proteomes" id="UP000494206">
    <property type="component" value="Unassembled WGS sequence"/>
</dbReference>
<name>A0A8S1EFP2_9PELO</name>
<dbReference type="EMBL" id="CADEPM010000001">
    <property type="protein sequence ID" value="CAB3396465.1"/>
    <property type="molecule type" value="Genomic_DNA"/>
</dbReference>